<organism evidence="1 2">
    <name type="scientific">Meloidogyne floridensis</name>
    <dbReference type="NCBI Taxonomy" id="298350"/>
    <lineage>
        <taxon>Eukaryota</taxon>
        <taxon>Metazoa</taxon>
        <taxon>Ecdysozoa</taxon>
        <taxon>Nematoda</taxon>
        <taxon>Chromadorea</taxon>
        <taxon>Rhabditida</taxon>
        <taxon>Tylenchina</taxon>
        <taxon>Tylenchomorpha</taxon>
        <taxon>Tylenchoidea</taxon>
        <taxon>Meloidogynidae</taxon>
        <taxon>Meloidogyninae</taxon>
        <taxon>Meloidogyne</taxon>
    </lineage>
</organism>
<dbReference type="Proteomes" id="UP000887560">
    <property type="component" value="Unplaced"/>
</dbReference>
<keyword evidence="1" id="KW-1185">Reference proteome</keyword>
<sequence>MASKQRSLIKRSLQNKTNIFNKFSTNPLLTKLEMFSEGGNYLENKKELINTFGGSNNTNFNSSFLKLIKIKRKKEASRLRKEEKSKKQKNSFKNLRKISDNFNELQQFFNSTLFNLAIPLNEENNKIEERRYLDASWDDRNNKKLILEENKEEQQQIPPFEVTDSLKLALSSTKPTILIEQEKLLNEEGHNSNWINPWERQRGEDREGRNNYFNIEQPNSISTFIFSSSSSTFPPPLSTTSTKPFSFSIKQQTSPIHSIMPGAHFYVDQHVSRGRFGREPPLAPTFVYDPNVLQSRYGFNGILSQFLPNGKLQRFGTGIVDHRQNGVVLLQQKSTSLPSEN</sequence>
<accession>A0A915NJ29</accession>
<dbReference type="WBParaSite" id="scf7180000417666.g1581">
    <property type="protein sequence ID" value="scf7180000417666.g1581"/>
    <property type="gene ID" value="scf7180000417666.g1581"/>
</dbReference>
<evidence type="ECO:0000313" key="2">
    <source>
        <dbReference type="WBParaSite" id="scf7180000417666.g1581"/>
    </source>
</evidence>
<evidence type="ECO:0000313" key="1">
    <source>
        <dbReference type="Proteomes" id="UP000887560"/>
    </source>
</evidence>
<proteinExistence type="predicted"/>
<reference evidence="2" key="1">
    <citation type="submission" date="2022-11" db="UniProtKB">
        <authorList>
            <consortium name="WormBaseParasite"/>
        </authorList>
    </citation>
    <scope>IDENTIFICATION</scope>
</reference>
<protein>
    <submittedName>
        <fullName evidence="2">Uncharacterized protein</fullName>
    </submittedName>
</protein>
<dbReference type="AlphaFoldDB" id="A0A915NJ29"/>
<name>A0A915NJ29_9BILA</name>